<dbReference type="GO" id="GO:0120330">
    <property type="term" value="C:rixosome complex"/>
    <property type="evidence" value="ECO:0007669"/>
    <property type="project" value="UniProtKB-UniRule"/>
</dbReference>
<feature type="region of interest" description="Disordered" evidence="8">
    <location>
        <begin position="1"/>
        <end position="30"/>
    </location>
</feature>
<keyword evidence="5 7" id="KW-0698">rRNA processing</keyword>
<evidence type="ECO:0000256" key="7">
    <source>
        <dbReference type="RuleBase" id="RU368021"/>
    </source>
</evidence>
<dbReference type="SUPFAM" id="SSF48371">
    <property type="entry name" value="ARM repeat"/>
    <property type="match status" value="1"/>
</dbReference>
<dbReference type="PANTHER" id="PTHR16056">
    <property type="entry name" value="REGULATOR OF MICROTUBULE DYNAMICS PROTEIN"/>
    <property type="match status" value="1"/>
</dbReference>
<evidence type="ECO:0000256" key="6">
    <source>
        <dbReference type="ARBA" id="ARBA00023242"/>
    </source>
</evidence>
<dbReference type="Proteomes" id="UP000590412">
    <property type="component" value="Unassembled WGS sequence"/>
</dbReference>
<proteinExistence type="inferred from homology"/>
<sequence>MGSKRKQKEKQKDFKKTKLKVGKTSQKADNYTDTSFKSKKISLPGQSITHAHSKDLQHQLSLTKHHSPTARKEVVISLTQNLPSNPSSYKKIISSVTPLMLDESKQVRLEVLNLLKECGKKQPGLLDLHKRTIILFIVSAMTNIQFDIRNTSTKFLDVMIEYADVKSYFVKILKNVFILMGWSLQTDSKSKSVSITSGSSILLGTNTKKARVDHLIALAKFLQATLFEKEGEIDDEYVSDGILTHPQSYKYLIPNTPQAYAPLKLFVNEMNIKDEDFGDLQNLDTLTTEDLSTRVNVMNTFFKEKMIVSLSNLVKEGSAVGREATKCIQILEKI</sequence>
<comment type="caution">
    <text evidence="10">The sequence shown here is derived from an EMBL/GenBank/DDBJ whole genome shotgun (WGS) entry which is preliminary data.</text>
</comment>
<dbReference type="GO" id="GO:0000463">
    <property type="term" value="P:maturation of LSU-rRNA from tricistronic rRNA transcript (SSU-rRNA, 5.8S rRNA, LSU-rRNA)"/>
    <property type="evidence" value="ECO:0007669"/>
    <property type="project" value="EnsemblFungi"/>
</dbReference>
<comment type="subunit">
    <text evidence="4">Component of the RIX1 complex, composed of IPI1, RIX1/IPI2 and IPI3 in a 1:2:2 stoichiometry. The complex interacts (via RIX1) with MDN1 (via its hexameric AAA ATPase ring) and the pre-60S ribosome particles.</text>
</comment>
<evidence type="ECO:0000256" key="1">
    <source>
        <dbReference type="ARBA" id="ARBA00002355"/>
    </source>
</evidence>
<dbReference type="GO" id="GO:0000027">
    <property type="term" value="P:ribosomal large subunit assembly"/>
    <property type="evidence" value="ECO:0007669"/>
    <property type="project" value="EnsemblFungi"/>
</dbReference>
<dbReference type="Gene3D" id="1.25.10.10">
    <property type="entry name" value="Leucine-rich Repeat Variant"/>
    <property type="match status" value="1"/>
</dbReference>
<dbReference type="GO" id="GO:0005829">
    <property type="term" value="C:cytosol"/>
    <property type="evidence" value="ECO:0007669"/>
    <property type="project" value="EnsemblFungi"/>
</dbReference>
<dbReference type="InterPro" id="IPR016024">
    <property type="entry name" value="ARM-type_fold"/>
</dbReference>
<gene>
    <name evidence="10" type="ORF">FOB60_000237</name>
</gene>
<evidence type="ECO:0000313" key="11">
    <source>
        <dbReference type="Proteomes" id="UP000590412"/>
    </source>
</evidence>
<keyword evidence="7" id="KW-0690">Ribosome biogenesis</keyword>
<dbReference type="GO" id="GO:0030174">
    <property type="term" value="P:regulation of DNA-templated DNA replication initiation"/>
    <property type="evidence" value="ECO:0007669"/>
    <property type="project" value="EnsemblFungi"/>
</dbReference>
<comment type="function">
    <text evidence="1 7">Component of the RIX1 complex required for processing of ITS2 sequences from 35S pre-rRNA.</text>
</comment>
<reference evidence="10" key="1">
    <citation type="submission" date="2020-03" db="EMBL/GenBank/DDBJ databases">
        <title>FDA dAtabase for Regulatory Grade micrObial Sequences (FDA-ARGOS): Supporting development and validation of Infectious Disease Dx tests.</title>
        <authorList>
            <person name="Campos J."/>
            <person name="Goldberg B."/>
            <person name="Tallon L."/>
            <person name="Sadzewicz L."/>
            <person name="Vavikolanu K."/>
            <person name="Mehta A."/>
            <person name="Aluvathingal J."/>
            <person name="Nadendla S."/>
            <person name="Nandy P."/>
            <person name="Geyer C."/>
            <person name="Yan Y."/>
            <person name="Sichtig H."/>
        </authorList>
    </citation>
    <scope>NUCLEOTIDE SEQUENCE [LARGE SCALE GENOMIC DNA]</scope>
    <source>
        <strain evidence="10">FDAARGOS_652</strain>
    </source>
</reference>
<dbReference type="OrthoDB" id="361362at2759"/>
<dbReference type="GO" id="GO:0003682">
    <property type="term" value="F:chromatin binding"/>
    <property type="evidence" value="ECO:0007669"/>
    <property type="project" value="EnsemblFungi"/>
</dbReference>
<dbReference type="AlphaFoldDB" id="A0A8X7NQ02"/>
<dbReference type="GO" id="GO:0006267">
    <property type="term" value="P:pre-replicative complex assembly involved in nuclear cell cycle DNA replication"/>
    <property type="evidence" value="ECO:0007669"/>
    <property type="project" value="EnsemblFungi"/>
</dbReference>
<evidence type="ECO:0000256" key="4">
    <source>
        <dbReference type="ARBA" id="ARBA00011141"/>
    </source>
</evidence>
<evidence type="ECO:0000256" key="3">
    <source>
        <dbReference type="ARBA" id="ARBA00006427"/>
    </source>
</evidence>
<name>A0A8X7NQ02_CANPA</name>
<feature type="domain" description="Pre-rRNA-processing protein Ipi1 N-terminal" evidence="9">
    <location>
        <begin position="126"/>
        <end position="222"/>
    </location>
</feature>
<protein>
    <recommendedName>
        <fullName evidence="7">Pre-rRNA-processing protein</fullName>
    </recommendedName>
</protein>
<keyword evidence="6 7" id="KW-0539">Nucleus</keyword>
<evidence type="ECO:0000256" key="8">
    <source>
        <dbReference type="SAM" id="MobiDB-lite"/>
    </source>
</evidence>
<accession>A0A8X7NQ02</accession>
<dbReference type="EMBL" id="JABWAB010000001">
    <property type="protein sequence ID" value="KAF6058655.1"/>
    <property type="molecule type" value="Genomic_DNA"/>
</dbReference>
<dbReference type="GO" id="GO:0005654">
    <property type="term" value="C:nucleoplasm"/>
    <property type="evidence" value="ECO:0007669"/>
    <property type="project" value="EnsemblFungi"/>
</dbReference>
<comment type="similarity">
    <text evidence="3 7">Belongs to the IPI1/TEX10 family.</text>
</comment>
<comment type="subcellular location">
    <subcellularLocation>
        <location evidence="2 7">Nucleus</location>
    </subcellularLocation>
</comment>
<evidence type="ECO:0000256" key="5">
    <source>
        <dbReference type="ARBA" id="ARBA00022552"/>
    </source>
</evidence>
<dbReference type="PANTHER" id="PTHR16056:SF2">
    <property type="entry name" value="TESTIS-EXPRESSED PROTEIN 10"/>
    <property type="match status" value="1"/>
</dbReference>
<dbReference type="InterPro" id="IPR011989">
    <property type="entry name" value="ARM-like"/>
</dbReference>
<dbReference type="InterPro" id="IPR024679">
    <property type="entry name" value="Ipi1_N"/>
</dbReference>
<dbReference type="Pfam" id="PF12333">
    <property type="entry name" value="Ipi1_N"/>
    <property type="match status" value="1"/>
</dbReference>
<evidence type="ECO:0000256" key="2">
    <source>
        <dbReference type="ARBA" id="ARBA00004123"/>
    </source>
</evidence>
<evidence type="ECO:0000259" key="9">
    <source>
        <dbReference type="Pfam" id="PF12333"/>
    </source>
</evidence>
<organism evidence="10 11">
    <name type="scientific">Candida parapsilosis</name>
    <name type="common">Yeast</name>
    <dbReference type="NCBI Taxonomy" id="5480"/>
    <lineage>
        <taxon>Eukaryota</taxon>
        <taxon>Fungi</taxon>
        <taxon>Dikarya</taxon>
        <taxon>Ascomycota</taxon>
        <taxon>Saccharomycotina</taxon>
        <taxon>Pichiomycetes</taxon>
        <taxon>Debaryomycetaceae</taxon>
        <taxon>Candida/Lodderomyces clade</taxon>
        <taxon>Candida</taxon>
    </lineage>
</organism>
<evidence type="ECO:0000313" key="10">
    <source>
        <dbReference type="EMBL" id="KAF6058655.1"/>
    </source>
</evidence>